<dbReference type="InterPro" id="IPR019341">
    <property type="entry name" value="Alpha/Gamma-adaptin-bd_p34"/>
</dbReference>
<dbReference type="PANTHER" id="PTHR14659:SF1">
    <property type="entry name" value="ALPHA- AND GAMMA-ADAPTIN-BINDING PROTEIN P34"/>
    <property type="match status" value="1"/>
</dbReference>
<name>A0A5J4WJR5_9EUKA</name>
<protein>
    <submittedName>
        <fullName evidence="2">Uncharacterized protein</fullName>
    </submittedName>
</protein>
<comment type="caution">
    <text evidence="2">The sequence shown here is derived from an EMBL/GenBank/DDBJ whole genome shotgun (WGS) entry which is preliminary data.</text>
</comment>
<dbReference type="EMBL" id="SNRW01001911">
    <property type="protein sequence ID" value="KAA6394555.1"/>
    <property type="molecule type" value="Genomic_DNA"/>
</dbReference>
<feature type="region of interest" description="Disordered" evidence="1">
    <location>
        <begin position="188"/>
        <end position="222"/>
    </location>
</feature>
<evidence type="ECO:0000313" key="2">
    <source>
        <dbReference type="EMBL" id="KAA6394555.1"/>
    </source>
</evidence>
<feature type="compositionally biased region" description="Basic and acidic residues" evidence="1">
    <location>
        <begin position="161"/>
        <end position="171"/>
    </location>
</feature>
<dbReference type="Gene3D" id="3.40.50.11960">
    <property type="match status" value="1"/>
</dbReference>
<dbReference type="Proteomes" id="UP000324800">
    <property type="component" value="Unassembled WGS sequence"/>
</dbReference>
<sequence>MNRLWVVGDDASLIWRLDNKYYTADVQVTCSDRSILKKGNELPHAIIFCYEMPQIGSLITPNVQQMMTTLKDEGQIPLIILAGVSINAKTNENDTIEEDRRYAAQDWCREREAEFIECNDIFSPHYFTSYLQNRQMYLYLNNEDKIQEKDDRSKLPIQSQDQEKSYEEESEGIERIIETLHCNTWPSIKQKEQANRRKNRTTEGINKDKENERNNQDQIQIDDKMINQEQKKGVEKDDQLKEQQNQIQQEIVDLYQIPLQELAANIALELGSPQIGPSLITLDGLIGVMNELKQYSSKLQGESKHLFAMKISILMDMLLTKGEEENAAIEAAEKKEDK</sequence>
<organism evidence="2 3">
    <name type="scientific">Streblomastix strix</name>
    <dbReference type="NCBI Taxonomy" id="222440"/>
    <lineage>
        <taxon>Eukaryota</taxon>
        <taxon>Metamonada</taxon>
        <taxon>Preaxostyla</taxon>
        <taxon>Oxymonadida</taxon>
        <taxon>Streblomastigidae</taxon>
        <taxon>Streblomastix</taxon>
    </lineage>
</organism>
<accession>A0A5J4WJR5</accession>
<feature type="compositionally biased region" description="Basic and acidic residues" evidence="1">
    <location>
        <begin position="205"/>
        <end position="222"/>
    </location>
</feature>
<reference evidence="2 3" key="1">
    <citation type="submission" date="2019-03" db="EMBL/GenBank/DDBJ databases">
        <title>Single cell metagenomics reveals metabolic interactions within the superorganism composed of flagellate Streblomastix strix and complex community of Bacteroidetes bacteria on its surface.</title>
        <authorList>
            <person name="Treitli S.C."/>
            <person name="Kolisko M."/>
            <person name="Husnik F."/>
            <person name="Keeling P."/>
            <person name="Hampl V."/>
        </authorList>
    </citation>
    <scope>NUCLEOTIDE SEQUENCE [LARGE SCALE GENOMIC DNA]</scope>
    <source>
        <strain evidence="2">ST1C</strain>
    </source>
</reference>
<evidence type="ECO:0000313" key="3">
    <source>
        <dbReference type="Proteomes" id="UP000324800"/>
    </source>
</evidence>
<proteinExistence type="predicted"/>
<feature type="region of interest" description="Disordered" evidence="1">
    <location>
        <begin position="149"/>
        <end position="171"/>
    </location>
</feature>
<evidence type="ECO:0000256" key="1">
    <source>
        <dbReference type="SAM" id="MobiDB-lite"/>
    </source>
</evidence>
<dbReference type="Pfam" id="PF10199">
    <property type="entry name" value="Adaptin_binding"/>
    <property type="match status" value="1"/>
</dbReference>
<dbReference type="AlphaFoldDB" id="A0A5J4WJR5"/>
<gene>
    <name evidence="2" type="ORF">EZS28_009915</name>
</gene>
<dbReference type="PANTHER" id="PTHR14659">
    <property type="entry name" value="ALPHA- AND GAMMA-ADAPTIN-BINDING PROTEIN P34"/>
    <property type="match status" value="1"/>
</dbReference>